<dbReference type="CDD" id="cd00207">
    <property type="entry name" value="fer2"/>
    <property type="match status" value="1"/>
</dbReference>
<gene>
    <name evidence="10" type="primary">petF</name>
    <name evidence="10" type="ordered locus">Pro_0993</name>
</gene>
<keyword evidence="3" id="KW-0001">2Fe-2S</keyword>
<dbReference type="Gene3D" id="3.10.20.30">
    <property type="match status" value="1"/>
</dbReference>
<organism evidence="10 11">
    <name type="scientific">Prochlorococcus marinus (strain SARG / CCMP1375 / SS120)</name>
    <dbReference type="NCBI Taxonomy" id="167539"/>
    <lineage>
        <taxon>Bacteria</taxon>
        <taxon>Bacillati</taxon>
        <taxon>Cyanobacteriota</taxon>
        <taxon>Cyanophyceae</taxon>
        <taxon>Synechococcales</taxon>
        <taxon>Prochlorococcaceae</taxon>
        <taxon>Prochlorococcus</taxon>
    </lineage>
</organism>
<comment type="cofactor">
    <cofactor evidence="8">
        <name>[2Fe-2S] cluster</name>
        <dbReference type="ChEBI" id="CHEBI:190135"/>
    </cofactor>
</comment>
<dbReference type="STRING" id="167539.Pro_0993"/>
<dbReference type="SUPFAM" id="SSF54292">
    <property type="entry name" value="2Fe-2S ferredoxin-like"/>
    <property type="match status" value="1"/>
</dbReference>
<evidence type="ECO:0000256" key="8">
    <source>
        <dbReference type="ARBA" id="ARBA00034078"/>
    </source>
</evidence>
<dbReference type="EnsemblBacteria" id="AAQ00038">
    <property type="protein sequence ID" value="AAQ00038"/>
    <property type="gene ID" value="Pro_0993"/>
</dbReference>
<keyword evidence="6" id="KW-0408">Iron</keyword>
<evidence type="ECO:0000256" key="3">
    <source>
        <dbReference type="ARBA" id="ARBA00022714"/>
    </source>
</evidence>
<keyword evidence="11" id="KW-1185">Reference proteome</keyword>
<evidence type="ECO:0000256" key="1">
    <source>
        <dbReference type="ARBA" id="ARBA00007874"/>
    </source>
</evidence>
<dbReference type="AlphaFoldDB" id="Q7VBU9"/>
<sequence>MKSHKITVRLRDQNRIISKEIPEGESILRKFEEDGEVLPFSCRNGCCTTCAVRILSGTIDQHDGIGLSKQMQENGYGLLCIAKVTGPADLETQDEDEVYELQFGRYLGSIKNRTGNPFDM</sequence>
<comment type="similarity">
    <text evidence="1">Belongs to the 2Fe2S plant-type ferredoxin family.</text>
</comment>
<dbReference type="Pfam" id="PF00111">
    <property type="entry name" value="Fer2"/>
    <property type="match status" value="1"/>
</dbReference>
<dbReference type="PATRIC" id="fig|167539.5.peg.1043"/>
<evidence type="ECO:0000313" key="11">
    <source>
        <dbReference type="Proteomes" id="UP000001420"/>
    </source>
</evidence>
<dbReference type="PANTHER" id="PTHR43112">
    <property type="entry name" value="FERREDOXIN"/>
    <property type="match status" value="1"/>
</dbReference>
<dbReference type="EMBL" id="AE017126">
    <property type="protein sequence ID" value="AAQ00038.1"/>
    <property type="molecule type" value="Genomic_DNA"/>
</dbReference>
<evidence type="ECO:0000256" key="7">
    <source>
        <dbReference type="ARBA" id="ARBA00023014"/>
    </source>
</evidence>
<dbReference type="PANTHER" id="PTHR43112:SF10">
    <property type="entry name" value="FERREDOXIN C 2, CHLOROPLASTIC"/>
    <property type="match status" value="1"/>
</dbReference>
<keyword evidence="5" id="KW-0249">Electron transport</keyword>
<evidence type="ECO:0000256" key="6">
    <source>
        <dbReference type="ARBA" id="ARBA00023004"/>
    </source>
</evidence>
<evidence type="ECO:0000313" key="10">
    <source>
        <dbReference type="EMBL" id="AAQ00038.1"/>
    </source>
</evidence>
<evidence type="ECO:0000256" key="4">
    <source>
        <dbReference type="ARBA" id="ARBA00022723"/>
    </source>
</evidence>
<name>Q7VBU9_PROMA</name>
<dbReference type="OrthoDB" id="462043at2"/>
<dbReference type="InterPro" id="IPR001041">
    <property type="entry name" value="2Fe-2S_ferredoxin-type"/>
</dbReference>
<accession>Q7VBU9</accession>
<keyword evidence="4" id="KW-0479">Metal-binding</keyword>
<dbReference type="KEGG" id="pma:Pro_0993"/>
<keyword evidence="2" id="KW-0813">Transport</keyword>
<protein>
    <submittedName>
        <fullName evidence="10">Ferredoxin, PetF</fullName>
    </submittedName>
</protein>
<keyword evidence="7" id="KW-0411">Iron-sulfur</keyword>
<dbReference type="RefSeq" id="WP_011125145.1">
    <property type="nucleotide sequence ID" value="NC_005042.1"/>
</dbReference>
<dbReference type="GO" id="GO:0046872">
    <property type="term" value="F:metal ion binding"/>
    <property type="evidence" value="ECO:0007669"/>
    <property type="project" value="UniProtKB-KW"/>
</dbReference>
<dbReference type="GO" id="GO:0051537">
    <property type="term" value="F:2 iron, 2 sulfur cluster binding"/>
    <property type="evidence" value="ECO:0007669"/>
    <property type="project" value="UniProtKB-KW"/>
</dbReference>
<dbReference type="Proteomes" id="UP000001420">
    <property type="component" value="Chromosome"/>
</dbReference>
<feature type="domain" description="2Fe-2S ferredoxin-type" evidence="9">
    <location>
        <begin position="4"/>
        <end position="96"/>
    </location>
</feature>
<dbReference type="eggNOG" id="COG0633">
    <property type="taxonomic scope" value="Bacteria"/>
</dbReference>
<evidence type="ECO:0000256" key="5">
    <source>
        <dbReference type="ARBA" id="ARBA00022982"/>
    </source>
</evidence>
<proteinExistence type="inferred from homology"/>
<dbReference type="InterPro" id="IPR012675">
    <property type="entry name" value="Beta-grasp_dom_sf"/>
</dbReference>
<reference evidence="10 11" key="1">
    <citation type="journal article" date="2003" name="Proc. Natl. Acad. Sci. U.S.A.">
        <title>Genome sequence of the cyanobacterium Prochlorococcus marinus SS120, a nearly minimal oxyphototrophic genome.</title>
        <authorList>
            <person name="Dufresne A."/>
            <person name="Salanoubat M."/>
            <person name="Partensky F."/>
            <person name="Artiguenave F."/>
            <person name="Axmann I.M."/>
            <person name="Barbe V."/>
            <person name="Duprat S."/>
            <person name="Galperin M.Y."/>
            <person name="Koonin E.V."/>
            <person name="Le Gall F."/>
            <person name="Makarova K.S."/>
            <person name="Ostrowski M."/>
            <person name="Oztas S."/>
            <person name="Robert C."/>
            <person name="Rogozin I.B."/>
            <person name="Scanlan D.J."/>
            <person name="Tandeau de Marsac N."/>
            <person name="Weissenbach J."/>
            <person name="Wincker P."/>
            <person name="Wolf Y.I."/>
            <person name="Hess W.R."/>
        </authorList>
    </citation>
    <scope>NUCLEOTIDE SEQUENCE [LARGE SCALE GENOMIC DNA]</scope>
    <source>
        <strain evidence="11">SARG / CCMP1375 / SS120</strain>
    </source>
</reference>
<dbReference type="InterPro" id="IPR036010">
    <property type="entry name" value="2Fe-2S_ferredoxin-like_sf"/>
</dbReference>
<evidence type="ECO:0000256" key="2">
    <source>
        <dbReference type="ARBA" id="ARBA00022448"/>
    </source>
</evidence>
<dbReference type="HOGENOM" id="CLU_082632_7_3_3"/>
<evidence type="ECO:0000259" key="9">
    <source>
        <dbReference type="PROSITE" id="PS51085"/>
    </source>
</evidence>
<dbReference type="PROSITE" id="PS51085">
    <property type="entry name" value="2FE2S_FER_2"/>
    <property type="match status" value="1"/>
</dbReference>